<dbReference type="Proteomes" id="UP000011717">
    <property type="component" value="Unassembled WGS sequence"/>
</dbReference>
<name>M2U942_9SPHN</name>
<evidence type="ECO:0000256" key="1">
    <source>
        <dbReference type="SAM" id="Phobius"/>
    </source>
</evidence>
<dbReference type="OrthoDB" id="9769144at2"/>
<dbReference type="PANTHER" id="PTHR37947">
    <property type="entry name" value="BLL2462 PROTEIN"/>
    <property type="match status" value="1"/>
</dbReference>
<dbReference type="CDD" id="cd03143">
    <property type="entry name" value="A4_beta-galactosidase_middle_domain"/>
    <property type="match status" value="1"/>
</dbReference>
<keyword evidence="1" id="KW-0472">Membrane</keyword>
<evidence type="ECO:0000313" key="3">
    <source>
        <dbReference type="Proteomes" id="UP000011717"/>
    </source>
</evidence>
<dbReference type="EMBL" id="AMRV01000001">
    <property type="protein sequence ID" value="EMD84508.1"/>
    <property type="molecule type" value="Genomic_DNA"/>
</dbReference>
<keyword evidence="1" id="KW-1133">Transmembrane helix</keyword>
<dbReference type="AlphaFoldDB" id="M2U942"/>
<dbReference type="InterPro" id="IPR029062">
    <property type="entry name" value="Class_I_gatase-like"/>
</dbReference>
<evidence type="ECO:0000313" key="2">
    <source>
        <dbReference type="EMBL" id="EMD84508.1"/>
    </source>
</evidence>
<feature type="transmembrane region" description="Helical" evidence="1">
    <location>
        <begin position="36"/>
        <end position="53"/>
    </location>
</feature>
<dbReference type="Gene3D" id="3.40.50.880">
    <property type="match status" value="1"/>
</dbReference>
<dbReference type="RefSeq" id="WP_008599881.1">
    <property type="nucleotide sequence ID" value="NZ_AMRV01000001.1"/>
</dbReference>
<dbReference type="PANTHER" id="PTHR37947:SF1">
    <property type="entry name" value="BLL2462 PROTEIN"/>
    <property type="match status" value="1"/>
</dbReference>
<protein>
    <submittedName>
        <fullName evidence="2">Threonine dehydrogenase</fullName>
    </submittedName>
</protein>
<dbReference type="SUPFAM" id="SSF52317">
    <property type="entry name" value="Class I glutamine amidotransferase-like"/>
    <property type="match status" value="1"/>
</dbReference>
<keyword evidence="1" id="KW-0812">Transmembrane</keyword>
<organism evidence="2 3">
    <name type="scientific">Pacificimonas flava</name>
    <dbReference type="NCBI Taxonomy" id="1234595"/>
    <lineage>
        <taxon>Bacteria</taxon>
        <taxon>Pseudomonadati</taxon>
        <taxon>Pseudomonadota</taxon>
        <taxon>Alphaproteobacteria</taxon>
        <taxon>Sphingomonadales</taxon>
        <taxon>Sphingosinicellaceae</taxon>
        <taxon>Pacificimonas</taxon>
    </lineage>
</organism>
<proteinExistence type="predicted"/>
<feature type="transmembrane region" description="Helical" evidence="1">
    <location>
        <begin position="642"/>
        <end position="660"/>
    </location>
</feature>
<sequence length="664" mass="71859">MIFEPLFPLWALLCVGAVLLAALIVSTRRAPRHTPLRAAAAFVLLAVLANPVLREERREQRDDIGLILIDRSRSMEIGERQSQARAAAQALQQSGGAIEWQVADLPQQPGEPTRLGEAAAGAIGRSDTSRLGGVFVITDGISADTPDPSLLPPSVPLHQLVAGDPDLDDRRLVIESVPPFTVAGQSATITVRVDDPGADRVPLTVDSTDGTRIRRTIEANRAVPVEVPVETRGELDVAFSVPVRANEATAVNNRALARLSGVTDRLSVLLVSGRPYPGGRVWRDLFKADPNIDLVHFTILRLPTSFDPTPPQDLALIPFPVEELFQERLGDFDLIIFDRFDLTELMSPGYFTNLSRRVEQGGGLLVVAGPEFSDRSSIAYTDLDRVLPARPAGPPVSQAFRPTLTDLGRRHPVTSALAPGEGVPTWGRWESLARVEPKTDMVLMRGADDALLLMLDRVGDGRVGMLASSDIWYWARAVDGAGPHNELLRRISHWLMQEPDLAETQLEVSGRADSLRIETRSLTPLPNAVLTGPDGAERRIALDADGEADIAAAEDGLYAVSAGGLRRFALVGDVAEFSEIRPRTTPLDTAADRSGGGTFLLQDGVPSVRHVAPERSARGDDWAGVRQRRSGALIAIDSRPLIPGWAALLVLAALLSASWYRERN</sequence>
<feature type="transmembrane region" description="Helical" evidence="1">
    <location>
        <begin position="6"/>
        <end position="24"/>
    </location>
</feature>
<keyword evidence="3" id="KW-1185">Reference proteome</keyword>
<dbReference type="PATRIC" id="fig|1234595.3.peg.437"/>
<gene>
    <name evidence="2" type="ORF">C725_0438</name>
</gene>
<comment type="caution">
    <text evidence="2">The sequence shown here is derived from an EMBL/GenBank/DDBJ whole genome shotgun (WGS) entry which is preliminary data.</text>
</comment>
<accession>M2U942</accession>
<reference evidence="2 3" key="1">
    <citation type="journal article" date="2013" name="Genome Announc.">
        <title>Draft Genome Sequence of Strain JLT2015T, Belonging to the Family Sphingomonadaceae of the Alphaproteobacteria.</title>
        <authorList>
            <person name="Tang K."/>
            <person name="Liu K."/>
            <person name="Li S."/>
            <person name="Jiao N."/>
        </authorList>
    </citation>
    <scope>NUCLEOTIDE SEQUENCE [LARGE SCALE GENOMIC DNA]</scope>
    <source>
        <strain evidence="2 3">JLT2015</strain>
    </source>
</reference>